<protein>
    <submittedName>
        <fullName evidence="1">Uncharacterized protein</fullName>
    </submittedName>
</protein>
<accession>A0ABR4RXZ8</accession>
<gene>
    <name evidence="1" type="ORF">DP83_07195</name>
</gene>
<dbReference type="Proteomes" id="UP000027331">
    <property type="component" value="Unassembled WGS sequence"/>
</dbReference>
<keyword evidence="2" id="KW-1185">Reference proteome</keyword>
<evidence type="ECO:0000313" key="1">
    <source>
        <dbReference type="EMBL" id="KDO14597.1"/>
    </source>
</evidence>
<proteinExistence type="predicted"/>
<sequence length="65" mass="7035">MVFGTYLQGIGKRQLKNAKVALVETGFTRILIVLNEKLSLEQRSSTKSTVLACAPISANIDLDGI</sequence>
<evidence type="ECO:0000313" key="2">
    <source>
        <dbReference type="Proteomes" id="UP000027331"/>
    </source>
</evidence>
<dbReference type="EMBL" id="JJMN01000045">
    <property type="protein sequence ID" value="KDO14597.1"/>
    <property type="molecule type" value="Genomic_DNA"/>
</dbReference>
<reference evidence="1 2" key="1">
    <citation type="submission" date="2014-04" db="EMBL/GenBank/DDBJ databases">
        <title>Vibrio metecus sp. nov., a close relative of Vibrio cholerae isolated from coastal brackish ponds and clinical specimens.</title>
        <authorList>
            <person name="Kirchberger P.C."/>
            <person name="Turnsek M."/>
            <person name="Hunt D.E."/>
            <person name="Haley B.J."/>
            <person name="Colwell R."/>
            <person name="Polz M.F."/>
            <person name="Tarr C.L."/>
            <person name="Boucher Y."/>
        </authorList>
    </citation>
    <scope>NUCLEOTIDE SEQUENCE [LARGE SCALE GENOMIC DNA]</scope>
    <source>
        <strain evidence="2">PPCK-2014</strain>
    </source>
</reference>
<organism evidence="1 2">
    <name type="scientific">Vibrio metoecus</name>
    <dbReference type="NCBI Taxonomy" id="1481663"/>
    <lineage>
        <taxon>Bacteria</taxon>
        <taxon>Pseudomonadati</taxon>
        <taxon>Pseudomonadota</taxon>
        <taxon>Gammaproteobacteria</taxon>
        <taxon>Vibrionales</taxon>
        <taxon>Vibrionaceae</taxon>
        <taxon>Vibrio</taxon>
    </lineage>
</organism>
<comment type="caution">
    <text evidence="1">The sequence shown here is derived from an EMBL/GenBank/DDBJ whole genome shotgun (WGS) entry which is preliminary data.</text>
</comment>
<name>A0ABR4RXZ8_VIBMT</name>